<proteinExistence type="predicted"/>
<protein>
    <submittedName>
        <fullName evidence="9">Phospholipase D-like protein</fullName>
    </submittedName>
</protein>
<name>A0A2M8WSG2_9MICO</name>
<feature type="domain" description="Cardiolipin synthase N-terminal" evidence="8">
    <location>
        <begin position="19"/>
        <end position="62"/>
    </location>
</feature>
<comment type="caution">
    <text evidence="9">The sequence shown here is derived from an EMBL/GenBank/DDBJ whole genome shotgun (WGS) entry which is preliminary data.</text>
</comment>
<evidence type="ECO:0000313" key="10">
    <source>
        <dbReference type="Proteomes" id="UP000231586"/>
    </source>
</evidence>
<keyword evidence="4 7" id="KW-1133">Transmembrane helix</keyword>
<evidence type="ECO:0000256" key="7">
    <source>
        <dbReference type="SAM" id="Phobius"/>
    </source>
</evidence>
<dbReference type="InterPro" id="IPR027379">
    <property type="entry name" value="CLS_N"/>
</dbReference>
<evidence type="ECO:0000256" key="1">
    <source>
        <dbReference type="ARBA" id="ARBA00004651"/>
    </source>
</evidence>
<gene>
    <name evidence="9" type="ORF">CLV34_1251</name>
</gene>
<evidence type="ECO:0000256" key="3">
    <source>
        <dbReference type="ARBA" id="ARBA00022692"/>
    </source>
</evidence>
<dbReference type="EMBL" id="PGTZ01000007">
    <property type="protein sequence ID" value="PJI93776.1"/>
    <property type="molecule type" value="Genomic_DNA"/>
</dbReference>
<dbReference type="OrthoDB" id="3298527at2"/>
<evidence type="ECO:0000256" key="4">
    <source>
        <dbReference type="ARBA" id="ARBA00022989"/>
    </source>
</evidence>
<dbReference type="Proteomes" id="UP000231586">
    <property type="component" value="Unassembled WGS sequence"/>
</dbReference>
<keyword evidence="10" id="KW-1185">Reference proteome</keyword>
<feature type="compositionally biased region" description="Low complexity" evidence="6">
    <location>
        <begin position="70"/>
        <end position="80"/>
    </location>
</feature>
<feature type="compositionally biased region" description="Low complexity" evidence="6">
    <location>
        <begin position="87"/>
        <end position="98"/>
    </location>
</feature>
<evidence type="ECO:0000256" key="6">
    <source>
        <dbReference type="SAM" id="MobiDB-lite"/>
    </source>
</evidence>
<evidence type="ECO:0000313" key="9">
    <source>
        <dbReference type="EMBL" id="PJI93776.1"/>
    </source>
</evidence>
<evidence type="ECO:0000256" key="2">
    <source>
        <dbReference type="ARBA" id="ARBA00022475"/>
    </source>
</evidence>
<keyword evidence="3 7" id="KW-0812">Transmembrane</keyword>
<dbReference type="AlphaFoldDB" id="A0A2M8WSG2"/>
<accession>A0A2M8WSG2</accession>
<feature type="region of interest" description="Disordered" evidence="6">
    <location>
        <begin position="69"/>
        <end position="98"/>
    </location>
</feature>
<reference evidence="9 10" key="1">
    <citation type="submission" date="2017-11" db="EMBL/GenBank/DDBJ databases">
        <title>Genomic Encyclopedia of Archaeal and Bacterial Type Strains, Phase II (KMG-II): From Individual Species to Whole Genera.</title>
        <authorList>
            <person name="Goeker M."/>
        </authorList>
    </citation>
    <scope>NUCLEOTIDE SEQUENCE [LARGE SCALE GENOMIC DNA]</scope>
    <source>
        <strain evidence="9 10">DSM 22413</strain>
    </source>
</reference>
<comment type="subcellular location">
    <subcellularLocation>
        <location evidence="1">Cell membrane</location>
        <topology evidence="1">Multi-pass membrane protein</topology>
    </subcellularLocation>
</comment>
<organism evidence="9 10">
    <name type="scientific">Luteimicrobium subarcticum</name>
    <dbReference type="NCBI Taxonomy" id="620910"/>
    <lineage>
        <taxon>Bacteria</taxon>
        <taxon>Bacillati</taxon>
        <taxon>Actinomycetota</taxon>
        <taxon>Actinomycetes</taxon>
        <taxon>Micrococcales</taxon>
        <taxon>Luteimicrobium</taxon>
    </lineage>
</organism>
<evidence type="ECO:0000259" key="8">
    <source>
        <dbReference type="Pfam" id="PF13396"/>
    </source>
</evidence>
<keyword evidence="5 7" id="KW-0472">Membrane</keyword>
<dbReference type="GO" id="GO:0005886">
    <property type="term" value="C:plasma membrane"/>
    <property type="evidence" value="ECO:0007669"/>
    <property type="project" value="UniProtKB-SubCell"/>
</dbReference>
<feature type="transmembrane region" description="Helical" evidence="7">
    <location>
        <begin position="40"/>
        <end position="60"/>
    </location>
</feature>
<dbReference type="RefSeq" id="WP_100349418.1">
    <property type="nucleotide sequence ID" value="NZ_PGTZ01000007.1"/>
</dbReference>
<dbReference type="Pfam" id="PF13396">
    <property type="entry name" value="PLDc_N"/>
    <property type="match status" value="1"/>
</dbReference>
<sequence length="98" mass="10215">MRAGLLGLVLVVVLIGLLVAWVIALVEAATSPRLTSNERLLWLILIALASFVGTILWFAIGRNQGTAVTPGWPDAPAGRPAGPPPAGTFGPARTPDEH</sequence>
<keyword evidence="2" id="KW-1003">Cell membrane</keyword>
<evidence type="ECO:0000256" key="5">
    <source>
        <dbReference type="ARBA" id="ARBA00023136"/>
    </source>
</evidence>